<evidence type="ECO:0000313" key="1">
    <source>
        <dbReference type="EMBL" id="QDX25768.1"/>
    </source>
</evidence>
<protein>
    <submittedName>
        <fullName evidence="1">Peptidoglycan-binding protein</fullName>
    </submittedName>
</protein>
<dbReference type="OrthoDB" id="8477976at2"/>
<evidence type="ECO:0000313" key="2">
    <source>
        <dbReference type="Proteomes" id="UP000318055"/>
    </source>
</evidence>
<keyword evidence="2" id="KW-1185">Reference proteome</keyword>
<dbReference type="EMBL" id="CP042239">
    <property type="protein sequence ID" value="QDX25768.1"/>
    <property type="molecule type" value="Genomic_DNA"/>
</dbReference>
<organism evidence="1 2">
    <name type="scientific">Sphingomonas suaedae</name>
    <dbReference type="NCBI Taxonomy" id="2599297"/>
    <lineage>
        <taxon>Bacteria</taxon>
        <taxon>Pseudomonadati</taxon>
        <taxon>Pseudomonadota</taxon>
        <taxon>Alphaproteobacteria</taxon>
        <taxon>Sphingomonadales</taxon>
        <taxon>Sphingomonadaceae</taxon>
        <taxon>Sphingomonas</taxon>
    </lineage>
</organism>
<accession>A0A518RE95</accession>
<dbReference type="RefSeq" id="WP_145845970.1">
    <property type="nucleotide sequence ID" value="NZ_CP042239.1"/>
</dbReference>
<dbReference type="SUPFAM" id="SSF53955">
    <property type="entry name" value="Lysozyme-like"/>
    <property type="match status" value="1"/>
</dbReference>
<reference evidence="1 2" key="1">
    <citation type="submission" date="2019-07" db="EMBL/GenBank/DDBJ databases">
        <title>Sphingomonas alkalisoli sp. nov., isolated from rhizosphere soil of Suaedae salsa.</title>
        <authorList>
            <person name="Zhang H."/>
            <person name="Xu L."/>
            <person name="Zhang J.-X."/>
            <person name="Sun J.-Q."/>
        </authorList>
    </citation>
    <scope>NUCLEOTIDE SEQUENCE [LARGE SCALE GENOMIC DNA]</scope>
    <source>
        <strain evidence="1 2">XS-10</strain>
    </source>
</reference>
<dbReference type="InterPro" id="IPR023346">
    <property type="entry name" value="Lysozyme-like_dom_sf"/>
</dbReference>
<proteinExistence type="predicted"/>
<dbReference type="Proteomes" id="UP000318055">
    <property type="component" value="Chromosome"/>
</dbReference>
<dbReference type="Gene3D" id="1.10.530.10">
    <property type="match status" value="1"/>
</dbReference>
<dbReference type="AlphaFoldDB" id="A0A518RE95"/>
<gene>
    <name evidence="1" type="ORF">FPZ54_06860</name>
</gene>
<name>A0A518RE95_9SPHN</name>
<dbReference type="KEGG" id="ssua:FPZ54_06860"/>
<sequence>MITVQGRSLSVTDTAATAAAIHRNALGSAQKRLWQAAIGTMAPDAEINIPQRGDDRMDIDSLLALADLATTPRAIQTVQHIPTEPVTRVTGGSTALQLDPDRLGANARHAPALERAADRTGIPATALAAIVNAEAAKDSSGQWNVYSRNSRSSAAGLGQFLSRTWEGMAETRGTWLNETAQARGWLDRSGQVRPAARAAMLQLRYDATASIETTADYARANLKLLERSGVRAGDDPSAVARTAYLAHHLGPGDAVKYLKTGLTDDRAGLLLRAQIGGGRAQQAIAATGDASAAHRAWLDTYVDRRVRPENFA</sequence>